<dbReference type="AlphaFoldDB" id="A0A1Z5HUJ0"/>
<dbReference type="PROSITE" id="PS01229">
    <property type="entry name" value="COF_2"/>
    <property type="match status" value="1"/>
</dbReference>
<dbReference type="GO" id="GO:0000287">
    <property type="term" value="F:magnesium ion binding"/>
    <property type="evidence" value="ECO:0007669"/>
    <property type="project" value="TreeGrafter"/>
</dbReference>
<evidence type="ECO:0000313" key="2">
    <source>
        <dbReference type="Proteomes" id="UP000197032"/>
    </source>
</evidence>
<keyword evidence="2" id="KW-1185">Reference proteome</keyword>
<name>A0A1Z5HUJ0_9FIRM</name>
<dbReference type="GO" id="GO:0016791">
    <property type="term" value="F:phosphatase activity"/>
    <property type="evidence" value="ECO:0007669"/>
    <property type="project" value="TreeGrafter"/>
</dbReference>
<dbReference type="InterPro" id="IPR006379">
    <property type="entry name" value="HAD-SF_hydro_IIB"/>
</dbReference>
<accession>A0A1Z5HUJ0</accession>
<evidence type="ECO:0000313" key="1">
    <source>
        <dbReference type="EMBL" id="GAW93182.1"/>
    </source>
</evidence>
<organism evidence="1 2">
    <name type="scientific">Calderihabitans maritimus</name>
    <dbReference type="NCBI Taxonomy" id="1246530"/>
    <lineage>
        <taxon>Bacteria</taxon>
        <taxon>Bacillati</taxon>
        <taxon>Bacillota</taxon>
        <taxon>Clostridia</taxon>
        <taxon>Neomoorellales</taxon>
        <taxon>Calderihabitantaceae</taxon>
        <taxon>Calderihabitans</taxon>
    </lineage>
</organism>
<dbReference type="Pfam" id="PF08282">
    <property type="entry name" value="Hydrolase_3"/>
    <property type="match status" value="1"/>
</dbReference>
<proteinExistence type="predicted"/>
<sequence length="275" mass="31114">MYKLGVWPLPRFELVAIDLDGTLLDDDLKISPRTQEVIARVRQQGVHVTIATGRMFASAQPYALQLGLDIPLITYQGALVKTSQGGQVLYHRFVPLELARQVIQTVNEYGYPINVYLDDRLFVEKITPEGEMYARRSNVPLHPAGDLLEFLQEDPIKVLVIQEEDKLQALEEKCRKIFGGKLYITRSQPMYLEFMHPEATKKRGLEAVASHLGIGPEKIMVIGDSYNDLEMFRFAGFSIAMGNARPEIKERADYVTKSNREEGVAEALEKFLLDG</sequence>
<dbReference type="SFLD" id="SFLDG01140">
    <property type="entry name" value="C2.B:_Phosphomannomutase_and_P"/>
    <property type="match status" value="1"/>
</dbReference>
<dbReference type="Gene3D" id="3.40.50.1000">
    <property type="entry name" value="HAD superfamily/HAD-like"/>
    <property type="match status" value="1"/>
</dbReference>
<dbReference type="NCBIfam" id="TIGR01484">
    <property type="entry name" value="HAD-SF-IIB"/>
    <property type="match status" value="1"/>
</dbReference>
<dbReference type="SFLD" id="SFLDS00003">
    <property type="entry name" value="Haloacid_Dehalogenase"/>
    <property type="match status" value="1"/>
</dbReference>
<comment type="caution">
    <text evidence="1">The sequence shown here is derived from an EMBL/GenBank/DDBJ whole genome shotgun (WGS) entry which is preliminary data.</text>
</comment>
<dbReference type="PANTHER" id="PTHR10000:SF8">
    <property type="entry name" value="HAD SUPERFAMILY HYDROLASE-LIKE, TYPE 3"/>
    <property type="match status" value="1"/>
</dbReference>
<keyword evidence="1" id="KW-0378">Hydrolase</keyword>
<dbReference type="InterPro" id="IPR000150">
    <property type="entry name" value="Cof"/>
</dbReference>
<dbReference type="InterPro" id="IPR036412">
    <property type="entry name" value="HAD-like_sf"/>
</dbReference>
<dbReference type="SFLD" id="SFLDG01144">
    <property type="entry name" value="C2.B.4:_PGP_Like"/>
    <property type="match status" value="1"/>
</dbReference>
<reference evidence="2" key="1">
    <citation type="journal article" date="2017" name="Appl. Environ. Microbiol.">
        <title>Genomic Analysis of Calderihabitans maritimus KKC1, a Thermophilic, Hydrogenogenic, Carboxydotrophic Bacterium Isolated from Marine Sediment.</title>
        <authorList>
            <person name="Omae K."/>
            <person name="Yoneda Y."/>
            <person name="Fukuyama Y."/>
            <person name="Yoshida T."/>
            <person name="Sako Y."/>
        </authorList>
    </citation>
    <scope>NUCLEOTIDE SEQUENCE [LARGE SCALE GENOMIC DNA]</scope>
    <source>
        <strain evidence="2">KKC1</strain>
    </source>
</reference>
<dbReference type="InterPro" id="IPR023214">
    <property type="entry name" value="HAD_sf"/>
</dbReference>
<dbReference type="Gene3D" id="3.30.1240.10">
    <property type="match status" value="1"/>
</dbReference>
<dbReference type="GO" id="GO:0005829">
    <property type="term" value="C:cytosol"/>
    <property type="evidence" value="ECO:0007669"/>
    <property type="project" value="TreeGrafter"/>
</dbReference>
<dbReference type="EMBL" id="BDGJ01000117">
    <property type="protein sequence ID" value="GAW93182.1"/>
    <property type="molecule type" value="Genomic_DNA"/>
</dbReference>
<dbReference type="CDD" id="cd07516">
    <property type="entry name" value="HAD_Pase"/>
    <property type="match status" value="1"/>
</dbReference>
<gene>
    <name evidence="1" type="ORF">KKC1_23220</name>
</gene>
<dbReference type="Proteomes" id="UP000197032">
    <property type="component" value="Unassembled WGS sequence"/>
</dbReference>
<protein>
    <submittedName>
        <fullName evidence="1">Putative hydrolase</fullName>
    </submittedName>
</protein>
<dbReference type="PANTHER" id="PTHR10000">
    <property type="entry name" value="PHOSPHOSERINE PHOSPHATASE"/>
    <property type="match status" value="1"/>
</dbReference>
<dbReference type="SUPFAM" id="SSF56784">
    <property type="entry name" value="HAD-like"/>
    <property type="match status" value="1"/>
</dbReference>
<dbReference type="NCBIfam" id="TIGR00099">
    <property type="entry name" value="Cof-subfamily"/>
    <property type="match status" value="1"/>
</dbReference>